<reference evidence="1" key="1">
    <citation type="thesis" date="2020" institute="ProQuest LLC" country="789 East Eisenhower Parkway, Ann Arbor, MI, USA">
        <title>Comparative Genomics and Chromosome Evolution.</title>
        <authorList>
            <person name="Mudd A.B."/>
        </authorList>
    </citation>
    <scope>NUCLEOTIDE SEQUENCE</scope>
    <source>
        <strain evidence="1">237g6f4</strain>
        <tissue evidence="1">Blood</tissue>
    </source>
</reference>
<evidence type="ECO:0000313" key="2">
    <source>
        <dbReference type="Proteomes" id="UP000824782"/>
    </source>
</evidence>
<proteinExistence type="predicted"/>
<organism evidence="1 2">
    <name type="scientific">Engystomops pustulosus</name>
    <name type="common">Tungara frog</name>
    <name type="synonym">Physalaemus pustulosus</name>
    <dbReference type="NCBI Taxonomy" id="76066"/>
    <lineage>
        <taxon>Eukaryota</taxon>
        <taxon>Metazoa</taxon>
        <taxon>Chordata</taxon>
        <taxon>Craniata</taxon>
        <taxon>Vertebrata</taxon>
        <taxon>Euteleostomi</taxon>
        <taxon>Amphibia</taxon>
        <taxon>Batrachia</taxon>
        <taxon>Anura</taxon>
        <taxon>Neobatrachia</taxon>
        <taxon>Hyloidea</taxon>
        <taxon>Leptodactylidae</taxon>
        <taxon>Leiuperinae</taxon>
        <taxon>Engystomops</taxon>
    </lineage>
</organism>
<protein>
    <submittedName>
        <fullName evidence="1">Uncharacterized protein</fullName>
    </submittedName>
</protein>
<gene>
    <name evidence="1" type="ORF">GDO81_019702</name>
</gene>
<dbReference type="Proteomes" id="UP000824782">
    <property type="component" value="Unassembled WGS sequence"/>
</dbReference>
<comment type="caution">
    <text evidence="1">The sequence shown here is derived from an EMBL/GenBank/DDBJ whole genome shotgun (WGS) entry which is preliminary data.</text>
</comment>
<sequence length="120" mass="13290">MRSQCLLSQMTISCWGTDSFQKMTVTVTVPSLEMGMKLKLFHPSASLNLGKMAQKRSRLPISLKLTSYPWRSGRLITAKMSLGEKPICSHNSDLTTNRLSGRSSLAPLCLNLTTFLLLNA</sequence>
<accession>A0AAV6YZ07</accession>
<dbReference type="AlphaFoldDB" id="A0AAV6YZ07"/>
<keyword evidence="2" id="KW-1185">Reference proteome</keyword>
<name>A0AAV6YZ07_ENGPU</name>
<dbReference type="EMBL" id="WNYA01011155">
    <property type="protein sequence ID" value="KAG8540210.1"/>
    <property type="molecule type" value="Genomic_DNA"/>
</dbReference>
<evidence type="ECO:0000313" key="1">
    <source>
        <dbReference type="EMBL" id="KAG8540210.1"/>
    </source>
</evidence>